<feature type="transmembrane region" description="Helical" evidence="1">
    <location>
        <begin position="90"/>
        <end position="111"/>
    </location>
</feature>
<dbReference type="EMBL" id="CP117880">
    <property type="protein sequence ID" value="WDF70108.1"/>
    <property type="molecule type" value="Genomic_DNA"/>
</dbReference>
<dbReference type="RefSeq" id="WP_274268814.1">
    <property type="nucleotide sequence ID" value="NZ_CP117880.1"/>
</dbReference>
<keyword evidence="1" id="KW-0812">Transmembrane</keyword>
<organism evidence="2 3">
    <name type="scientific">Sphingobacterium oryzagri</name>
    <dbReference type="NCBI Taxonomy" id="3025669"/>
    <lineage>
        <taxon>Bacteria</taxon>
        <taxon>Pseudomonadati</taxon>
        <taxon>Bacteroidota</taxon>
        <taxon>Sphingobacteriia</taxon>
        <taxon>Sphingobacteriales</taxon>
        <taxon>Sphingobacteriaceae</taxon>
        <taxon>Sphingobacterium</taxon>
    </lineage>
</organism>
<evidence type="ECO:0000256" key="1">
    <source>
        <dbReference type="SAM" id="Phobius"/>
    </source>
</evidence>
<evidence type="ECO:0000313" key="2">
    <source>
        <dbReference type="EMBL" id="WDF70108.1"/>
    </source>
</evidence>
<feature type="transmembrane region" description="Helical" evidence="1">
    <location>
        <begin position="166"/>
        <end position="184"/>
    </location>
</feature>
<protein>
    <submittedName>
        <fullName evidence="2">DUF4199 domain-containing protein</fullName>
    </submittedName>
</protein>
<dbReference type="InterPro" id="IPR025250">
    <property type="entry name" value="DUF4199"/>
</dbReference>
<feature type="transmembrane region" description="Helical" evidence="1">
    <location>
        <begin position="21"/>
        <end position="42"/>
    </location>
</feature>
<gene>
    <name evidence="2" type="ORF">PQ465_06955</name>
</gene>
<dbReference type="Pfam" id="PF13858">
    <property type="entry name" value="DUF4199"/>
    <property type="match status" value="1"/>
</dbReference>
<name>A0ABY7WNW4_9SPHI</name>
<sequence length="208" mass="22879">MTLEINDEFPEQQVKKEAIKLGIYLGILSLVIGIVSMFVLAATTNFTVTSALLTGFTVLFSIGISAYFAIQLRKTAGGFWTFSQALKSIVIMFTISVVLSSVGTAIFNVVMPEQQQIIFDKTINFMIESLESAGASDDVIDKQVADLEKARDESREFSIGRLVKGLGVNLIVYFVFALILAAILKREKPMFLKVDNAGDAAHPWQENN</sequence>
<keyword evidence="1" id="KW-1133">Transmembrane helix</keyword>
<keyword evidence="3" id="KW-1185">Reference proteome</keyword>
<feature type="transmembrane region" description="Helical" evidence="1">
    <location>
        <begin position="48"/>
        <end position="70"/>
    </location>
</feature>
<evidence type="ECO:0000313" key="3">
    <source>
        <dbReference type="Proteomes" id="UP001221558"/>
    </source>
</evidence>
<accession>A0ABY7WNW4</accession>
<keyword evidence="1" id="KW-0472">Membrane</keyword>
<reference evidence="2 3" key="1">
    <citation type="submission" date="2023-02" db="EMBL/GenBank/DDBJ databases">
        <title>Genome sequence of Sphingobacterium sp. KACC 22765.</title>
        <authorList>
            <person name="Kim S."/>
            <person name="Heo J."/>
            <person name="Kwon S.-W."/>
        </authorList>
    </citation>
    <scope>NUCLEOTIDE SEQUENCE [LARGE SCALE GENOMIC DNA]</scope>
    <source>
        <strain evidence="2 3">KACC 22765</strain>
    </source>
</reference>
<proteinExistence type="predicted"/>
<dbReference type="Proteomes" id="UP001221558">
    <property type="component" value="Chromosome"/>
</dbReference>